<dbReference type="Proteomes" id="UP001634007">
    <property type="component" value="Unassembled WGS sequence"/>
</dbReference>
<feature type="domain" description="Methyltransferase type 11" evidence="1">
    <location>
        <begin position="41"/>
        <end position="136"/>
    </location>
</feature>
<evidence type="ECO:0000259" key="1">
    <source>
        <dbReference type="Pfam" id="PF08241"/>
    </source>
</evidence>
<proteinExistence type="predicted"/>
<dbReference type="InterPro" id="IPR029063">
    <property type="entry name" value="SAM-dependent_MTases_sf"/>
</dbReference>
<name>A0ABD3IX29_EUCGL</name>
<evidence type="ECO:0000313" key="2">
    <source>
        <dbReference type="EMBL" id="KAL3718058.1"/>
    </source>
</evidence>
<sequence>MAMQGPYDQVAKGYVATRPQYPDEWFSKLSALTSRHALAWDAGTGNGQATIAIAEHYERVVATDISEPMLKQGIPHPRVQYLYTPSSLSEDETVAMLGGENSVDLITVATAVHWFDIPKFYSIAKRVLRKPGGVIAVWTYTDMMGVNPELERILRRLYEACKPYWKPGMQYLFEEYRNLPFPFESVGLGCEGQPAQLEMSREISFETFLSRLRTSSAVSTAKQNGVDLLTDGVVKELEAAWGGSDLVRTVKLKVFMLAGTVKA</sequence>
<reference evidence="2 3" key="1">
    <citation type="submission" date="2024-11" db="EMBL/GenBank/DDBJ databases">
        <title>Chromosome-level genome assembly of Eucalyptus globulus Labill. provides insights into its genome evolution.</title>
        <authorList>
            <person name="Li X."/>
        </authorList>
    </citation>
    <scope>NUCLEOTIDE SEQUENCE [LARGE SCALE GENOMIC DNA]</scope>
    <source>
        <strain evidence="2">CL2024</strain>
        <tissue evidence="2">Fresh tender leaves</tissue>
    </source>
</reference>
<dbReference type="SUPFAM" id="SSF53335">
    <property type="entry name" value="S-adenosyl-L-methionine-dependent methyltransferases"/>
    <property type="match status" value="1"/>
</dbReference>
<organism evidence="2 3">
    <name type="scientific">Eucalyptus globulus</name>
    <name type="common">Tasmanian blue gum</name>
    <dbReference type="NCBI Taxonomy" id="34317"/>
    <lineage>
        <taxon>Eukaryota</taxon>
        <taxon>Viridiplantae</taxon>
        <taxon>Streptophyta</taxon>
        <taxon>Embryophyta</taxon>
        <taxon>Tracheophyta</taxon>
        <taxon>Spermatophyta</taxon>
        <taxon>Magnoliopsida</taxon>
        <taxon>eudicotyledons</taxon>
        <taxon>Gunneridae</taxon>
        <taxon>Pentapetalae</taxon>
        <taxon>rosids</taxon>
        <taxon>malvids</taxon>
        <taxon>Myrtales</taxon>
        <taxon>Myrtaceae</taxon>
        <taxon>Myrtoideae</taxon>
        <taxon>Eucalypteae</taxon>
        <taxon>Eucalyptus</taxon>
    </lineage>
</organism>
<dbReference type="AlphaFoldDB" id="A0ABD3IX29"/>
<dbReference type="Gene3D" id="3.40.50.150">
    <property type="entry name" value="Vaccinia Virus protein VP39"/>
    <property type="match status" value="1"/>
</dbReference>
<evidence type="ECO:0000313" key="3">
    <source>
        <dbReference type="Proteomes" id="UP001634007"/>
    </source>
</evidence>
<dbReference type="CDD" id="cd02440">
    <property type="entry name" value="AdoMet_MTases"/>
    <property type="match status" value="1"/>
</dbReference>
<dbReference type="EMBL" id="JBJKBG010000010">
    <property type="protein sequence ID" value="KAL3718058.1"/>
    <property type="molecule type" value="Genomic_DNA"/>
</dbReference>
<gene>
    <name evidence="2" type="ORF">ACJRO7_003233</name>
</gene>
<accession>A0ABD3IX29</accession>
<dbReference type="Pfam" id="PF08241">
    <property type="entry name" value="Methyltransf_11"/>
    <property type="match status" value="1"/>
</dbReference>
<dbReference type="PANTHER" id="PTHR44575">
    <property type="entry name" value="OS01G0589200 PROTEIN"/>
    <property type="match status" value="1"/>
</dbReference>
<dbReference type="PANTHER" id="PTHR44575:SF2">
    <property type="entry name" value="OS01G0589200 PROTEIN"/>
    <property type="match status" value="1"/>
</dbReference>
<comment type="caution">
    <text evidence="2">The sequence shown here is derived from an EMBL/GenBank/DDBJ whole genome shotgun (WGS) entry which is preliminary data.</text>
</comment>
<dbReference type="InterPro" id="IPR013216">
    <property type="entry name" value="Methyltransf_11"/>
</dbReference>
<keyword evidence="3" id="KW-1185">Reference proteome</keyword>
<protein>
    <recommendedName>
        <fullName evidence="1">Methyltransferase type 11 domain-containing protein</fullName>
    </recommendedName>
</protein>